<dbReference type="Proteomes" id="UP000018050">
    <property type="component" value="Unassembled WGS sequence"/>
</dbReference>
<dbReference type="OMA" id="MCAISSH"/>
<dbReference type="EMBL" id="HG671520">
    <property type="protein sequence ID" value="CDI81156.1"/>
    <property type="molecule type" value="Genomic_DNA"/>
</dbReference>
<dbReference type="SUPFAM" id="SSF50494">
    <property type="entry name" value="Trypsin-like serine proteases"/>
    <property type="match status" value="1"/>
</dbReference>
<dbReference type="InterPro" id="IPR009003">
    <property type="entry name" value="Peptidase_S1_PA"/>
</dbReference>
<accession>U6GLQ7</accession>
<comment type="similarity">
    <text evidence="1">Belongs to the peptidase S1C family.</text>
</comment>
<dbReference type="AlphaFoldDB" id="U6GLQ7"/>
<name>U6GLQ7_EIMAC</name>
<evidence type="ECO:0000313" key="4">
    <source>
        <dbReference type="Proteomes" id="UP000018050"/>
    </source>
</evidence>
<dbReference type="InterPro" id="IPR043504">
    <property type="entry name" value="Peptidase_S1_PA_chymotrypsin"/>
</dbReference>
<dbReference type="RefSeq" id="XP_013249031.1">
    <property type="nucleotide sequence ID" value="XM_013393577.1"/>
</dbReference>
<dbReference type="SUPFAM" id="SSF50156">
    <property type="entry name" value="PDZ domain-like"/>
    <property type="match status" value="1"/>
</dbReference>
<dbReference type="GO" id="GO:0004252">
    <property type="term" value="F:serine-type endopeptidase activity"/>
    <property type="evidence" value="ECO:0007669"/>
    <property type="project" value="TreeGrafter"/>
</dbReference>
<evidence type="ECO:0000259" key="2">
    <source>
        <dbReference type="PROSITE" id="PS50106"/>
    </source>
</evidence>
<reference evidence="3" key="2">
    <citation type="submission" date="2013-10" db="EMBL/GenBank/DDBJ databases">
        <authorList>
            <person name="Aslett M."/>
        </authorList>
    </citation>
    <scope>NUCLEOTIDE SEQUENCE</scope>
    <source>
        <strain evidence="3">Houghton</strain>
    </source>
</reference>
<dbReference type="GeneID" id="25268459"/>
<dbReference type="OrthoDB" id="4217619at2759"/>
<dbReference type="VEuPathDB" id="ToxoDB:EAH_00003890"/>
<dbReference type="PANTHER" id="PTHR22939:SF129">
    <property type="entry name" value="SERINE PROTEASE HTRA2, MITOCHONDRIAL"/>
    <property type="match status" value="1"/>
</dbReference>
<dbReference type="GO" id="GO:0006508">
    <property type="term" value="P:proteolysis"/>
    <property type="evidence" value="ECO:0007669"/>
    <property type="project" value="TreeGrafter"/>
</dbReference>
<protein>
    <recommendedName>
        <fullName evidence="2">PDZ domain-containing protein</fullName>
    </recommendedName>
</protein>
<reference evidence="3" key="1">
    <citation type="submission" date="2013-10" db="EMBL/GenBank/DDBJ databases">
        <title>Genomic analysis of the causative agents of coccidiosis in chickens.</title>
        <authorList>
            <person name="Reid A.J."/>
            <person name="Blake D."/>
            <person name="Billington K."/>
            <person name="Browne H."/>
            <person name="Dunn M."/>
            <person name="Hung S."/>
            <person name="Kawahara F."/>
            <person name="Miranda-Saavedra D."/>
            <person name="Mourier T."/>
            <person name="Nagra H."/>
            <person name="Otto T.D."/>
            <person name="Rawlings N."/>
            <person name="Sanchez A."/>
            <person name="Sanders M."/>
            <person name="Subramaniam C."/>
            <person name="Tay Y."/>
            <person name="Dear P."/>
            <person name="Doerig C."/>
            <person name="Gruber A."/>
            <person name="Parkinson J."/>
            <person name="Shirley M."/>
            <person name="Wan K.L."/>
            <person name="Berriman M."/>
            <person name="Tomley F."/>
            <person name="Pain A."/>
        </authorList>
    </citation>
    <scope>NUCLEOTIDE SEQUENCE</scope>
    <source>
        <strain evidence="3">Houghton</strain>
    </source>
</reference>
<keyword evidence="4" id="KW-1185">Reference proteome</keyword>
<dbReference type="Gene3D" id="2.40.10.10">
    <property type="entry name" value="Trypsin-like serine proteases"/>
    <property type="match status" value="1"/>
</dbReference>
<evidence type="ECO:0000313" key="3">
    <source>
        <dbReference type="EMBL" id="CDI81156.1"/>
    </source>
</evidence>
<organism evidence="3 4">
    <name type="scientific">Eimeria acervulina</name>
    <name type="common">Coccidian parasite</name>
    <dbReference type="NCBI Taxonomy" id="5801"/>
    <lineage>
        <taxon>Eukaryota</taxon>
        <taxon>Sar</taxon>
        <taxon>Alveolata</taxon>
        <taxon>Apicomplexa</taxon>
        <taxon>Conoidasida</taxon>
        <taxon>Coccidia</taxon>
        <taxon>Eucoccidiorida</taxon>
        <taxon>Eimeriorina</taxon>
        <taxon>Eimeriidae</taxon>
        <taxon>Eimeria</taxon>
    </lineage>
</organism>
<proteinExistence type="inferred from homology"/>
<feature type="domain" description="PDZ" evidence="2">
    <location>
        <begin position="227"/>
        <end position="289"/>
    </location>
</feature>
<dbReference type="Gene3D" id="2.30.42.10">
    <property type="match status" value="1"/>
</dbReference>
<dbReference type="InterPro" id="IPR001478">
    <property type="entry name" value="PDZ"/>
</dbReference>
<evidence type="ECO:0000256" key="1">
    <source>
        <dbReference type="ARBA" id="ARBA00010541"/>
    </source>
</evidence>
<dbReference type="InterPro" id="IPR036034">
    <property type="entry name" value="PDZ_sf"/>
</dbReference>
<dbReference type="SMART" id="SM00228">
    <property type="entry name" value="PDZ"/>
    <property type="match status" value="1"/>
</dbReference>
<dbReference type="PROSITE" id="PS50106">
    <property type="entry name" value="PDZ"/>
    <property type="match status" value="1"/>
</dbReference>
<sequence length="331" mass="35963">MDPWCRELSIQYVERERQKPPQPLKLQQIFEMMKPLVVQVYAVTKTQAPFGRRAPDPTEVDKDQHVLEQFHFLGSGFFFDDEGILCATVGASSGHIVTAAHVVLRPNDLEIGSAICPKSHEPPKRLLKGDFVSFPLAIKDSFGRLHTVHLCGVDETTDVAVLRVDDSFQRRDLPHVHGRMSGAPVFNMQGSIVGMLVKKFDVCGLALPSTVVLRVAESLRDSGEFTVLSIEASARCCAGLLVEEEMPRLAAAHPNLPTVSGLKVCGVTPGGAAAKAGVREGDHIISVKGELMDSIGRMLVLTYLLSSSCRGGGASRFDMCRPKYGWSVGLA</sequence>
<dbReference type="Pfam" id="PF00595">
    <property type="entry name" value="PDZ"/>
    <property type="match status" value="1"/>
</dbReference>
<dbReference type="PANTHER" id="PTHR22939">
    <property type="entry name" value="SERINE PROTEASE FAMILY S1C HTRA-RELATED"/>
    <property type="match status" value="1"/>
</dbReference>
<gene>
    <name evidence="3" type="ORF">EAH_00003890</name>
</gene>